<dbReference type="PROSITE" id="PS00198">
    <property type="entry name" value="4FE4S_FER_1"/>
    <property type="match status" value="1"/>
</dbReference>
<sequence length="331" mass="36529">MVPVTTAYADEKTPLDLLPSSAVGMLYDSTLCVGCQACVAECQNVNGTAVNPDGEQTWSNNDKLSPFTRNVIQVWSDGDGVNKDQLQNGYAYIKKQCMHCVDPNCVAVCPVQALTKDPKTGIIGYDPDICTGCRYCMVGCPFDVPKYDYNNPLGQISKCELCNQKGVERIDKGELPGCCHVCPTGAIIFGTREELMAEAKRRLRLLRGTDYDYPRQSVNSTDTYRGTVPFYQQHIYGEFEGGGTQVLVLSAVPTDNLGLPPLEREATGSRAAHLQHFLYRGMALPLLGLAGLSMMTYKNMHGDKIKAMIQKLKANRKEMLAEQEKEGEHHE</sequence>
<keyword evidence="3" id="KW-0004">4Fe-4S</keyword>
<dbReference type="GO" id="GO:0030313">
    <property type="term" value="C:cell envelope"/>
    <property type="evidence" value="ECO:0007669"/>
    <property type="project" value="UniProtKB-SubCell"/>
</dbReference>
<keyword evidence="6" id="KW-0408">Iron</keyword>
<feature type="domain" description="4Fe-4S ferredoxin-type" evidence="8">
    <location>
        <begin position="88"/>
        <end position="119"/>
    </location>
</feature>
<dbReference type="InterPro" id="IPR017896">
    <property type="entry name" value="4Fe4S_Fe-S-bd"/>
</dbReference>
<feature type="domain" description="4Fe-4S ferredoxin-type" evidence="8">
    <location>
        <begin position="121"/>
        <end position="150"/>
    </location>
</feature>
<evidence type="ECO:0000256" key="7">
    <source>
        <dbReference type="ARBA" id="ARBA00023014"/>
    </source>
</evidence>
<evidence type="ECO:0000256" key="3">
    <source>
        <dbReference type="ARBA" id="ARBA00022485"/>
    </source>
</evidence>
<proteinExistence type="predicted"/>
<dbReference type="EMBL" id="SLYB01000015">
    <property type="protein sequence ID" value="TCP94706.1"/>
    <property type="molecule type" value="Genomic_DNA"/>
</dbReference>
<comment type="subcellular location">
    <subcellularLocation>
        <location evidence="2">Cell envelope</location>
    </subcellularLocation>
</comment>
<keyword evidence="10" id="KW-1185">Reference proteome</keyword>
<evidence type="ECO:0000256" key="1">
    <source>
        <dbReference type="ARBA" id="ARBA00001966"/>
    </source>
</evidence>
<dbReference type="NCBIfam" id="NF008134">
    <property type="entry name" value="PRK10882.1"/>
    <property type="match status" value="1"/>
</dbReference>
<dbReference type="GO" id="GO:0051539">
    <property type="term" value="F:4 iron, 4 sulfur cluster binding"/>
    <property type="evidence" value="ECO:0007669"/>
    <property type="project" value="UniProtKB-KW"/>
</dbReference>
<evidence type="ECO:0000256" key="2">
    <source>
        <dbReference type="ARBA" id="ARBA00004196"/>
    </source>
</evidence>
<reference evidence="9 10" key="1">
    <citation type="submission" date="2019-03" db="EMBL/GenBank/DDBJ databases">
        <title>Genomic Encyclopedia of Type Strains, Phase IV (KMG-IV): sequencing the most valuable type-strain genomes for metagenomic binning, comparative biology and taxonomic classification.</title>
        <authorList>
            <person name="Goeker M."/>
        </authorList>
    </citation>
    <scope>NUCLEOTIDE SEQUENCE [LARGE SCALE GENOMIC DNA]</scope>
    <source>
        <strain evidence="9 10">DSM 28404</strain>
    </source>
</reference>
<organism evidence="9 10">
    <name type="scientific">Cricetibacter osteomyelitidis</name>
    <dbReference type="NCBI Taxonomy" id="1521931"/>
    <lineage>
        <taxon>Bacteria</taxon>
        <taxon>Pseudomonadati</taxon>
        <taxon>Pseudomonadota</taxon>
        <taxon>Gammaproteobacteria</taxon>
        <taxon>Pasteurellales</taxon>
        <taxon>Pasteurellaceae</taxon>
        <taxon>Cricetibacter</taxon>
    </lineage>
</organism>
<evidence type="ECO:0000313" key="9">
    <source>
        <dbReference type="EMBL" id="TCP94706.1"/>
    </source>
</evidence>
<dbReference type="Pfam" id="PF13247">
    <property type="entry name" value="Fer4_11"/>
    <property type="match status" value="1"/>
</dbReference>
<protein>
    <submittedName>
        <fullName evidence="9">[NiFe]-hydrogenase II apoprotein ferredoxin-type subunit</fullName>
    </submittedName>
</protein>
<dbReference type="InterPro" id="IPR051555">
    <property type="entry name" value="FDH_Electron_Transfer_Unit"/>
</dbReference>
<accession>A0A4R2T0V5</accession>
<evidence type="ECO:0000256" key="4">
    <source>
        <dbReference type="ARBA" id="ARBA00022723"/>
    </source>
</evidence>
<evidence type="ECO:0000256" key="5">
    <source>
        <dbReference type="ARBA" id="ARBA00022737"/>
    </source>
</evidence>
<dbReference type="GO" id="GO:0046872">
    <property type="term" value="F:metal ion binding"/>
    <property type="evidence" value="ECO:0007669"/>
    <property type="project" value="UniProtKB-KW"/>
</dbReference>
<keyword evidence="5" id="KW-0677">Repeat</keyword>
<evidence type="ECO:0000256" key="6">
    <source>
        <dbReference type="ARBA" id="ARBA00023004"/>
    </source>
</evidence>
<feature type="domain" description="4Fe-4S ferredoxin-type" evidence="8">
    <location>
        <begin position="23"/>
        <end position="53"/>
    </location>
</feature>
<dbReference type="SUPFAM" id="SSF54862">
    <property type="entry name" value="4Fe-4S ferredoxins"/>
    <property type="match status" value="1"/>
</dbReference>
<dbReference type="AlphaFoldDB" id="A0A4R2T0V5"/>
<comment type="caution">
    <text evidence="9">The sequence shown here is derived from an EMBL/GenBank/DDBJ whole genome shotgun (WGS) entry which is preliminary data.</text>
</comment>
<dbReference type="Gene3D" id="3.30.70.20">
    <property type="match status" value="2"/>
</dbReference>
<dbReference type="PANTHER" id="PTHR43545:SF1">
    <property type="entry name" value="HYDROGENASE-2 OPERON PROTEIN HYBA"/>
    <property type="match status" value="1"/>
</dbReference>
<dbReference type="InterPro" id="IPR017900">
    <property type="entry name" value="4Fe4S_Fe_S_CS"/>
</dbReference>
<dbReference type="Proteomes" id="UP000295763">
    <property type="component" value="Unassembled WGS sequence"/>
</dbReference>
<dbReference type="PANTHER" id="PTHR43545">
    <property type="entry name" value="FORMATE DEHYDROGENASE, NITRATE-INDUCIBLE, IRON-SULFUR SUBUNIT"/>
    <property type="match status" value="1"/>
</dbReference>
<gene>
    <name evidence="9" type="ORF">EDC44_1159</name>
</gene>
<evidence type="ECO:0000313" key="10">
    <source>
        <dbReference type="Proteomes" id="UP000295763"/>
    </source>
</evidence>
<evidence type="ECO:0000259" key="8">
    <source>
        <dbReference type="PROSITE" id="PS51379"/>
    </source>
</evidence>
<keyword evidence="7" id="KW-0411">Iron-sulfur</keyword>
<dbReference type="CDD" id="cd10561">
    <property type="entry name" value="HybA_like"/>
    <property type="match status" value="1"/>
</dbReference>
<keyword evidence="4" id="KW-0479">Metal-binding</keyword>
<comment type="cofactor">
    <cofactor evidence="1">
        <name>[4Fe-4S] cluster</name>
        <dbReference type="ChEBI" id="CHEBI:49883"/>
    </cofactor>
</comment>
<name>A0A4R2T0V5_9PAST</name>
<dbReference type="PROSITE" id="PS51379">
    <property type="entry name" value="4FE4S_FER_2"/>
    <property type="match status" value="3"/>
</dbReference>